<name>A0A395GLX8_9EURO</name>
<evidence type="ECO:0000313" key="2">
    <source>
        <dbReference type="EMBL" id="RAK96520.1"/>
    </source>
</evidence>
<feature type="region of interest" description="Disordered" evidence="1">
    <location>
        <begin position="77"/>
        <end position="161"/>
    </location>
</feature>
<feature type="compositionally biased region" description="Polar residues" evidence="1">
    <location>
        <begin position="149"/>
        <end position="161"/>
    </location>
</feature>
<gene>
    <name evidence="2" type="ORF">BO80DRAFT_449250</name>
</gene>
<dbReference type="RefSeq" id="XP_025570848.1">
    <property type="nucleotide sequence ID" value="XM_025721734.1"/>
</dbReference>
<evidence type="ECO:0000313" key="3">
    <source>
        <dbReference type="Proteomes" id="UP000249402"/>
    </source>
</evidence>
<organism evidence="2 3">
    <name type="scientific">Aspergillus ibericus CBS 121593</name>
    <dbReference type="NCBI Taxonomy" id="1448316"/>
    <lineage>
        <taxon>Eukaryota</taxon>
        <taxon>Fungi</taxon>
        <taxon>Dikarya</taxon>
        <taxon>Ascomycota</taxon>
        <taxon>Pezizomycotina</taxon>
        <taxon>Eurotiomycetes</taxon>
        <taxon>Eurotiomycetidae</taxon>
        <taxon>Eurotiales</taxon>
        <taxon>Aspergillaceae</taxon>
        <taxon>Aspergillus</taxon>
        <taxon>Aspergillus subgen. Circumdati</taxon>
    </lineage>
</organism>
<dbReference type="AlphaFoldDB" id="A0A395GLX8"/>
<evidence type="ECO:0000256" key="1">
    <source>
        <dbReference type="SAM" id="MobiDB-lite"/>
    </source>
</evidence>
<accession>A0A395GLX8</accession>
<sequence>MSNPMFGPDYLSAEEERLVEDLTQQSIRTYIDSQAVPVAEATSFDSSVLTDLGWDTSSIIGDNAGSVPSNAYEALYPLEPTQPSESSQPLEQTQPLEPSQPLNQNTLPTPQAQSQTHIPARTPAASLHRMSMARVHTDIREKCRPVPTSADNSPLSQECRV</sequence>
<dbReference type="GeneID" id="37226599"/>
<feature type="compositionally biased region" description="Basic and acidic residues" evidence="1">
    <location>
        <begin position="135"/>
        <end position="144"/>
    </location>
</feature>
<reference evidence="2 3" key="1">
    <citation type="submission" date="2018-02" db="EMBL/GenBank/DDBJ databases">
        <title>The genomes of Aspergillus section Nigri reveals drivers in fungal speciation.</title>
        <authorList>
            <consortium name="DOE Joint Genome Institute"/>
            <person name="Vesth T.C."/>
            <person name="Nybo J."/>
            <person name="Theobald S."/>
            <person name="Brandl J."/>
            <person name="Frisvad J.C."/>
            <person name="Nielsen K.F."/>
            <person name="Lyhne E.K."/>
            <person name="Kogle M.E."/>
            <person name="Kuo A."/>
            <person name="Riley R."/>
            <person name="Clum A."/>
            <person name="Nolan M."/>
            <person name="Lipzen A."/>
            <person name="Salamov A."/>
            <person name="Henrissat B."/>
            <person name="Wiebenga A."/>
            <person name="De vries R.P."/>
            <person name="Grigoriev I.V."/>
            <person name="Mortensen U.H."/>
            <person name="Andersen M.R."/>
            <person name="Baker S.E."/>
        </authorList>
    </citation>
    <scope>NUCLEOTIDE SEQUENCE [LARGE SCALE GENOMIC DNA]</scope>
    <source>
        <strain evidence="2 3">CBS 121593</strain>
    </source>
</reference>
<feature type="compositionally biased region" description="Polar residues" evidence="1">
    <location>
        <begin position="81"/>
        <end position="117"/>
    </location>
</feature>
<dbReference type="EMBL" id="KZ824474">
    <property type="protein sequence ID" value="RAK96520.1"/>
    <property type="molecule type" value="Genomic_DNA"/>
</dbReference>
<protein>
    <submittedName>
        <fullName evidence="2">Uncharacterized protein</fullName>
    </submittedName>
</protein>
<dbReference type="Proteomes" id="UP000249402">
    <property type="component" value="Unassembled WGS sequence"/>
</dbReference>
<keyword evidence="3" id="KW-1185">Reference proteome</keyword>
<proteinExistence type="predicted"/>
<dbReference type="VEuPathDB" id="FungiDB:BO80DRAFT_449250"/>